<dbReference type="PATRIC" id="fig|1600.4.peg.516"/>
<feature type="domain" description="Helix-turn-helix" evidence="1">
    <location>
        <begin position="10"/>
        <end position="60"/>
    </location>
</feature>
<evidence type="ECO:0000313" key="2">
    <source>
        <dbReference type="EMBL" id="BAQ56894.1"/>
    </source>
</evidence>
<reference evidence="2 3" key="1">
    <citation type="submission" date="2015-03" db="EMBL/GenBank/DDBJ databases">
        <title>Complete genome sequence of Lactobacillus acetotolerans NBRC 13120.</title>
        <authorList>
            <person name="Toh H."/>
            <person name="Morita H."/>
            <person name="Fujita N."/>
        </authorList>
    </citation>
    <scope>NUCLEOTIDE SEQUENCE [LARGE SCALE GENOMIC DNA]</scope>
    <source>
        <strain evidence="2 3">NBRC 13120</strain>
    </source>
</reference>
<evidence type="ECO:0000259" key="1">
    <source>
        <dbReference type="Pfam" id="PF12728"/>
    </source>
</evidence>
<dbReference type="Proteomes" id="UP000035709">
    <property type="component" value="Chromosome"/>
</dbReference>
<protein>
    <recommendedName>
        <fullName evidence="1">Helix-turn-helix domain-containing protein</fullName>
    </recommendedName>
</protein>
<dbReference type="GO" id="GO:0003677">
    <property type="term" value="F:DNA binding"/>
    <property type="evidence" value="ECO:0007669"/>
    <property type="project" value="InterPro"/>
</dbReference>
<dbReference type="KEGG" id="lae:LBAT_0505"/>
<evidence type="ECO:0000313" key="3">
    <source>
        <dbReference type="Proteomes" id="UP000035709"/>
    </source>
</evidence>
<dbReference type="OrthoDB" id="9797472at2"/>
<sequence length="61" mass="7255">MEAIKSNIGWLNKTNAAKYLNISRTTFLSWRQKDYIPSAIVNGTERFYKADLDEYMKKHRK</sequence>
<organism evidence="2 3">
    <name type="scientific">Lactobacillus acetotolerans</name>
    <dbReference type="NCBI Taxonomy" id="1600"/>
    <lineage>
        <taxon>Bacteria</taxon>
        <taxon>Bacillati</taxon>
        <taxon>Bacillota</taxon>
        <taxon>Bacilli</taxon>
        <taxon>Lactobacillales</taxon>
        <taxon>Lactobacillaceae</taxon>
        <taxon>Lactobacillus</taxon>
    </lineage>
</organism>
<proteinExistence type="predicted"/>
<dbReference type="EMBL" id="AP014808">
    <property type="protein sequence ID" value="BAQ56894.1"/>
    <property type="molecule type" value="Genomic_DNA"/>
</dbReference>
<accession>A0A0D6A2J3</accession>
<name>A0A0D6A2J3_9LACO</name>
<dbReference type="InterPro" id="IPR041657">
    <property type="entry name" value="HTH_17"/>
</dbReference>
<dbReference type="AlphaFoldDB" id="A0A0D6A2J3"/>
<keyword evidence="3" id="KW-1185">Reference proteome</keyword>
<dbReference type="Pfam" id="PF12728">
    <property type="entry name" value="HTH_17"/>
    <property type="match status" value="1"/>
</dbReference>
<dbReference type="InterPro" id="IPR010093">
    <property type="entry name" value="SinI_DNA-bd"/>
</dbReference>
<dbReference type="RefSeq" id="WP_060459282.1">
    <property type="nucleotide sequence ID" value="NZ_AP014808.1"/>
</dbReference>
<dbReference type="NCBIfam" id="TIGR01764">
    <property type="entry name" value="excise"/>
    <property type="match status" value="1"/>
</dbReference>
<gene>
    <name evidence="2" type="ORF">LBAT_0505</name>
</gene>